<name>A0A2G4YTH2_9PROT</name>
<keyword evidence="1" id="KW-0472">Membrane</keyword>
<accession>A0A2G4YTH2</accession>
<organism evidence="2 3">
    <name type="scientific">Paremcibacter congregatus</name>
    <dbReference type="NCBI Taxonomy" id="2043170"/>
    <lineage>
        <taxon>Bacteria</taxon>
        <taxon>Pseudomonadati</taxon>
        <taxon>Pseudomonadota</taxon>
        <taxon>Alphaproteobacteria</taxon>
        <taxon>Emcibacterales</taxon>
        <taxon>Emcibacteraceae</taxon>
        <taxon>Paremcibacter</taxon>
    </lineage>
</organism>
<dbReference type="OrthoDB" id="9111327at2"/>
<keyword evidence="1" id="KW-0812">Transmembrane</keyword>
<protein>
    <recommendedName>
        <fullName evidence="4">DUF3667 domain-containing protein</fullName>
    </recommendedName>
</protein>
<dbReference type="AlphaFoldDB" id="A0A2G4YTH2"/>
<keyword evidence="1" id="KW-1133">Transmembrane helix</keyword>
<dbReference type="Pfam" id="PF12412">
    <property type="entry name" value="DUF3667"/>
    <property type="match status" value="1"/>
</dbReference>
<reference evidence="2 3" key="1">
    <citation type="submission" date="2017-10" db="EMBL/GenBank/DDBJ databases">
        <title>Frigbacter circumglobatus gen. nov. sp. nov., isolated from sediment cultured in situ.</title>
        <authorList>
            <person name="Zhao Z."/>
        </authorList>
    </citation>
    <scope>NUCLEOTIDE SEQUENCE [LARGE SCALE GENOMIC DNA]</scope>
    <source>
        <strain evidence="2 3">ZYL</strain>
    </source>
</reference>
<feature type="transmembrane region" description="Helical" evidence="1">
    <location>
        <begin position="268"/>
        <end position="287"/>
    </location>
</feature>
<dbReference type="InParanoid" id="A0A2G4YTH2"/>
<sequence length="386" mass="44152">MIQDIQHNDKIVISEEIAYSLPKQVGQLEGCDMFAKLLKKKRQKEIVDIDVNEPLPNLAVKTCANCGESLTGVFCMACGQKDTILQRPFWTLIEDTLGDLFSFDSRLSATLIPLFFKPGYVTREFNLGRRTRFVPPFRQYLAISVIFFLLLVSVDIQLFEDKSDPSKTGAAPVSANVKLTMNGAPVEQETTDQPGPLMAAPLKNVDAEDLSPEILDEVTERMTKNREENLKNSTETEKQLYDRSVSLMSGIKKVWADPKLLNVVIANWTPKMMFVMLPLFAILLKLFYIRRKKYYIEHLVFSLYFHGFIFLLFTAMLLLYQFVPQSDGYLDVMLWYIPVYLYLALWRVYQQGPIKTFFKTALISMFYVILLSTGLTIAIGYGLSEV</sequence>
<feature type="transmembrane region" description="Helical" evidence="1">
    <location>
        <begin position="299"/>
        <end position="320"/>
    </location>
</feature>
<proteinExistence type="predicted"/>
<feature type="transmembrane region" description="Helical" evidence="1">
    <location>
        <begin position="140"/>
        <end position="159"/>
    </location>
</feature>
<comment type="caution">
    <text evidence="2">The sequence shown here is derived from an EMBL/GenBank/DDBJ whole genome shotgun (WGS) entry which is preliminary data.</text>
</comment>
<dbReference type="EMBL" id="PDEM01000009">
    <property type="protein sequence ID" value="PHZ85631.1"/>
    <property type="molecule type" value="Genomic_DNA"/>
</dbReference>
<dbReference type="Proteomes" id="UP000229730">
    <property type="component" value="Unassembled WGS sequence"/>
</dbReference>
<evidence type="ECO:0000313" key="3">
    <source>
        <dbReference type="Proteomes" id="UP000229730"/>
    </source>
</evidence>
<evidence type="ECO:0000313" key="2">
    <source>
        <dbReference type="EMBL" id="PHZ85631.1"/>
    </source>
</evidence>
<feature type="transmembrane region" description="Helical" evidence="1">
    <location>
        <begin position="332"/>
        <end position="349"/>
    </location>
</feature>
<feature type="transmembrane region" description="Helical" evidence="1">
    <location>
        <begin position="361"/>
        <end position="383"/>
    </location>
</feature>
<evidence type="ECO:0008006" key="4">
    <source>
        <dbReference type="Google" id="ProtNLM"/>
    </source>
</evidence>
<gene>
    <name evidence="2" type="ORF">CRD36_02790</name>
</gene>
<keyword evidence="3" id="KW-1185">Reference proteome</keyword>
<dbReference type="InterPro" id="IPR022134">
    <property type="entry name" value="DUF3667"/>
</dbReference>
<evidence type="ECO:0000256" key="1">
    <source>
        <dbReference type="SAM" id="Phobius"/>
    </source>
</evidence>